<dbReference type="Proteomes" id="UP000554482">
    <property type="component" value="Unassembled WGS sequence"/>
</dbReference>
<organism evidence="1 2">
    <name type="scientific">Thalictrum thalictroides</name>
    <name type="common">Rue-anemone</name>
    <name type="synonym">Anemone thalictroides</name>
    <dbReference type="NCBI Taxonomy" id="46969"/>
    <lineage>
        <taxon>Eukaryota</taxon>
        <taxon>Viridiplantae</taxon>
        <taxon>Streptophyta</taxon>
        <taxon>Embryophyta</taxon>
        <taxon>Tracheophyta</taxon>
        <taxon>Spermatophyta</taxon>
        <taxon>Magnoliopsida</taxon>
        <taxon>Ranunculales</taxon>
        <taxon>Ranunculaceae</taxon>
        <taxon>Thalictroideae</taxon>
        <taxon>Thalictrum</taxon>
    </lineage>
</organism>
<sequence>MEALLKVEFPEYVNIQAYADDIALSIAGPNRRTLIERAEAALVPVLSWAEGRGLSFSAQKSSAMLTKGGMVPGFTLAFGEERIATVECVRYLGILLDQKRLFSEHLGELKKSSETLFTKLRGTLGSGWGMKRENIATLYRGVFLPKIAYGARFWVHTIKTNRAIKTLGSIQRRALLGMTSAYCTTSTDALQVLAGVPPLDLEIRWLVLKAEVAMLPNHLRQQSWTDGREELLDEWQTRWTATTKGRWTFKFFPDVRNRLKLPLALGHDVTQFLSGHGNFRAKLAGFNLQPSPLCACEEGEEDANHVLFDCGLHTVHRAHLELAVHRAGHLWPCDPIALVSTARTYTALVRFAKIAAYLERP</sequence>
<evidence type="ECO:0000313" key="2">
    <source>
        <dbReference type="Proteomes" id="UP000554482"/>
    </source>
</evidence>
<dbReference type="EMBL" id="JABWDY010002190">
    <property type="protein sequence ID" value="KAF5206837.1"/>
    <property type="molecule type" value="Genomic_DNA"/>
</dbReference>
<dbReference type="AlphaFoldDB" id="A0A7J6XCW3"/>
<proteinExistence type="predicted"/>
<evidence type="ECO:0000313" key="1">
    <source>
        <dbReference type="EMBL" id="KAF5206837.1"/>
    </source>
</evidence>
<reference evidence="1 2" key="1">
    <citation type="submission" date="2020-06" db="EMBL/GenBank/DDBJ databases">
        <title>Transcriptomic and genomic resources for Thalictrum thalictroides and T. hernandezii: Facilitating candidate gene discovery in an emerging model plant lineage.</title>
        <authorList>
            <person name="Arias T."/>
            <person name="Riano-Pachon D.M."/>
            <person name="Di Stilio V.S."/>
        </authorList>
    </citation>
    <scope>NUCLEOTIDE SEQUENCE [LARGE SCALE GENOMIC DNA]</scope>
    <source>
        <strain evidence="2">cv. WT478/WT964</strain>
        <tissue evidence="1">Leaves</tissue>
    </source>
</reference>
<feature type="non-terminal residue" evidence="1">
    <location>
        <position position="361"/>
    </location>
</feature>
<protein>
    <submittedName>
        <fullName evidence="1">Reverse transcriptase</fullName>
    </submittedName>
</protein>
<keyword evidence="1" id="KW-0548">Nucleotidyltransferase</keyword>
<name>A0A7J6XCW3_THATH</name>
<keyword evidence="1" id="KW-0695">RNA-directed DNA polymerase</keyword>
<dbReference type="GO" id="GO:0003964">
    <property type="term" value="F:RNA-directed DNA polymerase activity"/>
    <property type="evidence" value="ECO:0007669"/>
    <property type="project" value="UniProtKB-KW"/>
</dbReference>
<accession>A0A7J6XCW3</accession>
<gene>
    <name evidence="1" type="ORF">FRX31_003577</name>
</gene>
<comment type="caution">
    <text evidence="1">The sequence shown here is derived from an EMBL/GenBank/DDBJ whole genome shotgun (WGS) entry which is preliminary data.</text>
</comment>
<dbReference type="OrthoDB" id="6630138at2759"/>
<keyword evidence="2" id="KW-1185">Reference proteome</keyword>
<keyword evidence="1" id="KW-0808">Transferase</keyword>